<dbReference type="SUPFAM" id="SSF56601">
    <property type="entry name" value="beta-lactamase/transpeptidase-like"/>
    <property type="match status" value="1"/>
</dbReference>
<protein>
    <submittedName>
        <fullName evidence="3">Serine hydrolase</fullName>
    </submittedName>
</protein>
<dbReference type="Proteomes" id="UP001232725">
    <property type="component" value="Unassembled WGS sequence"/>
</dbReference>
<name>A0ABT9IRL7_9MICC</name>
<evidence type="ECO:0000256" key="1">
    <source>
        <dbReference type="ARBA" id="ARBA00022801"/>
    </source>
</evidence>
<dbReference type="Gene3D" id="3.40.710.10">
    <property type="entry name" value="DD-peptidase/beta-lactamase superfamily"/>
    <property type="match status" value="1"/>
</dbReference>
<dbReference type="EMBL" id="JAVALS010000012">
    <property type="protein sequence ID" value="MDP5228235.1"/>
    <property type="molecule type" value="Genomic_DNA"/>
</dbReference>
<dbReference type="InterPro" id="IPR001466">
    <property type="entry name" value="Beta-lactam-related"/>
</dbReference>
<evidence type="ECO:0000259" key="2">
    <source>
        <dbReference type="Pfam" id="PF00144"/>
    </source>
</evidence>
<dbReference type="PANTHER" id="PTHR43283">
    <property type="entry name" value="BETA-LACTAMASE-RELATED"/>
    <property type="match status" value="1"/>
</dbReference>
<evidence type="ECO:0000313" key="3">
    <source>
        <dbReference type="EMBL" id="MDP5228235.1"/>
    </source>
</evidence>
<proteinExistence type="predicted"/>
<organism evidence="3 4">
    <name type="scientific">Arthrobacter horti</name>
    <dbReference type="NCBI Taxonomy" id="3068273"/>
    <lineage>
        <taxon>Bacteria</taxon>
        <taxon>Bacillati</taxon>
        <taxon>Actinomycetota</taxon>
        <taxon>Actinomycetes</taxon>
        <taxon>Micrococcales</taxon>
        <taxon>Micrococcaceae</taxon>
        <taxon>Arthrobacter</taxon>
    </lineage>
</organism>
<feature type="domain" description="Beta-lactamase-related" evidence="2">
    <location>
        <begin position="29"/>
        <end position="353"/>
    </location>
</feature>
<keyword evidence="4" id="KW-1185">Reference proteome</keyword>
<comment type="caution">
    <text evidence="3">The sequence shown here is derived from an EMBL/GenBank/DDBJ whole genome shotgun (WGS) entry which is preliminary data.</text>
</comment>
<reference evidence="3 4" key="1">
    <citation type="submission" date="2023-08" db="EMBL/GenBank/DDBJ databases">
        <title>Arthrobacter horti sp. nov., isolated from forest soil.</title>
        <authorList>
            <person name="Park M."/>
        </authorList>
    </citation>
    <scope>NUCLEOTIDE SEQUENCE [LARGE SCALE GENOMIC DNA]</scope>
    <source>
        <strain evidence="3 4">YJM1</strain>
    </source>
</reference>
<dbReference type="Pfam" id="PF00144">
    <property type="entry name" value="Beta-lactamase"/>
    <property type="match status" value="1"/>
</dbReference>
<evidence type="ECO:0000313" key="4">
    <source>
        <dbReference type="Proteomes" id="UP001232725"/>
    </source>
</evidence>
<dbReference type="PANTHER" id="PTHR43283:SF11">
    <property type="entry name" value="BETA-LACTAMASE-RELATED DOMAIN-CONTAINING PROTEIN"/>
    <property type="match status" value="1"/>
</dbReference>
<sequence length="368" mass="39011">MTTTGQEELSALLSEALHPSDGGAPLFSAAAALVSDDGELLAREAVGRTIDYLDDGGTAHQGPSASLGTLFDLASVTKAFVTATALAVLSDKGLLGSGLSSLARPVALLLPEFHRTPFAQVTVLELLTHRSGLPSEWEDNRPGPDAWERFRSLPLQVPPGRGHAYSCVGFTWLGLWLEELSGLPLDVLMEQRLLGPLGLKLTGYRPSIPLETIAATEVQPGRGLVHGEVHDESAWALGGVSGNAGLFSTASELLTFVEMLRRNGTHCGVRILPPEAVRLMTTPAPGPRSAGYDQAVGLRVGEPWLRALAPESRRIPAGHGGYTGTAFGFVPSGSRSAVLLSNRVHPRRGNDERFAAFRLRLMELAGAL</sequence>
<keyword evidence="1 3" id="KW-0378">Hydrolase</keyword>
<dbReference type="GO" id="GO:0016787">
    <property type="term" value="F:hydrolase activity"/>
    <property type="evidence" value="ECO:0007669"/>
    <property type="project" value="UniProtKB-KW"/>
</dbReference>
<dbReference type="InterPro" id="IPR050789">
    <property type="entry name" value="Diverse_Enzym_Activities"/>
</dbReference>
<accession>A0ABT9IRL7</accession>
<dbReference type="InterPro" id="IPR012338">
    <property type="entry name" value="Beta-lactam/transpept-like"/>
</dbReference>
<dbReference type="RefSeq" id="WP_305997283.1">
    <property type="nucleotide sequence ID" value="NZ_JAVALS010000012.1"/>
</dbReference>
<gene>
    <name evidence="3" type="ORF">Q9R02_13800</name>
</gene>